<dbReference type="SUPFAM" id="SSF53067">
    <property type="entry name" value="Actin-like ATPase domain"/>
    <property type="match status" value="1"/>
</dbReference>
<dbReference type="Gene3D" id="3.30.420.40">
    <property type="match status" value="1"/>
</dbReference>
<reference evidence="4 5" key="1">
    <citation type="journal article" date="2020" name="IScience">
        <title>Genome Sequencing of the Endangered Kingdonia uniflora (Circaeasteraceae, Ranunculales) Reveals Potential Mechanisms of Evolutionary Specialization.</title>
        <authorList>
            <person name="Sun Y."/>
            <person name="Deng T."/>
            <person name="Zhang A."/>
            <person name="Moore M.J."/>
            <person name="Landis J.B."/>
            <person name="Lin N."/>
            <person name="Zhang H."/>
            <person name="Zhang X."/>
            <person name="Huang J."/>
            <person name="Zhang X."/>
            <person name="Sun H."/>
            <person name="Wang H."/>
        </authorList>
    </citation>
    <scope>NUCLEOTIDE SEQUENCE [LARGE SCALE GENOMIC DNA]</scope>
    <source>
        <strain evidence="4">TB1705</strain>
        <tissue evidence="4">Leaf</tissue>
    </source>
</reference>
<evidence type="ECO:0000256" key="2">
    <source>
        <dbReference type="ARBA" id="ARBA00022777"/>
    </source>
</evidence>
<dbReference type="GO" id="GO:0005737">
    <property type="term" value="C:cytoplasm"/>
    <property type="evidence" value="ECO:0007669"/>
    <property type="project" value="TreeGrafter"/>
</dbReference>
<dbReference type="InterPro" id="IPR043129">
    <property type="entry name" value="ATPase_NBD"/>
</dbReference>
<gene>
    <name evidence="4" type="ORF">GIB67_015663</name>
</gene>
<evidence type="ECO:0000256" key="1">
    <source>
        <dbReference type="ARBA" id="ARBA00022679"/>
    </source>
</evidence>
<dbReference type="Pfam" id="PF02782">
    <property type="entry name" value="FGGY_C"/>
    <property type="match status" value="1"/>
</dbReference>
<dbReference type="GO" id="GO:0019321">
    <property type="term" value="P:pentose metabolic process"/>
    <property type="evidence" value="ECO:0007669"/>
    <property type="project" value="TreeGrafter"/>
</dbReference>
<dbReference type="InterPro" id="IPR018485">
    <property type="entry name" value="FGGY_C"/>
</dbReference>
<evidence type="ECO:0000259" key="3">
    <source>
        <dbReference type="Pfam" id="PF02782"/>
    </source>
</evidence>
<protein>
    <recommendedName>
        <fullName evidence="3">Carbohydrate kinase FGGY C-terminal domain-containing protein</fullName>
    </recommendedName>
</protein>
<organism evidence="4 5">
    <name type="scientific">Kingdonia uniflora</name>
    <dbReference type="NCBI Taxonomy" id="39325"/>
    <lineage>
        <taxon>Eukaryota</taxon>
        <taxon>Viridiplantae</taxon>
        <taxon>Streptophyta</taxon>
        <taxon>Embryophyta</taxon>
        <taxon>Tracheophyta</taxon>
        <taxon>Spermatophyta</taxon>
        <taxon>Magnoliopsida</taxon>
        <taxon>Ranunculales</taxon>
        <taxon>Circaeasteraceae</taxon>
        <taxon>Kingdonia</taxon>
    </lineage>
</organism>
<keyword evidence="1" id="KW-0808">Transferase</keyword>
<dbReference type="AlphaFoldDB" id="A0A7J7NU62"/>
<dbReference type="PANTHER" id="PTHR43435:SF4">
    <property type="entry name" value="FGGY CARBOHYDRATE KINASE DOMAIN-CONTAINING PROTEIN"/>
    <property type="match status" value="1"/>
</dbReference>
<sequence>MGNLNFQELGVAAGTPAGTSLIDVHAGGVGVIESVSVSNSIQKENDKEDICHRMVLVCGTSTCHMAVSQNKVFIPGVWGPFWPAMLPEYWLTEGGQSATGALLDYILNNHVATPHLANRAASQSISTFELLDKMLESMMNESKAPFLAILMEDLHSLPNFHGNRSPMADPVSKGVICGLTPYLSEKKLALYTSPQFRVLHMEPGRLWSITIPMGTKESESVLLGAAILGAVSAKKYSGLRDAQGLQIQISRNTQKYSKTLSILAVKHLRPFFMVFFVHWLSLPMIWLCNSNNEVIKFEHIVLNESNMI</sequence>
<keyword evidence="5" id="KW-1185">Reference proteome</keyword>
<evidence type="ECO:0000313" key="4">
    <source>
        <dbReference type="EMBL" id="KAF6170711.1"/>
    </source>
</evidence>
<accession>A0A7J7NU62</accession>
<name>A0A7J7NU62_9MAGN</name>
<feature type="domain" description="Carbohydrate kinase FGGY C-terminal" evidence="3">
    <location>
        <begin position="55"/>
        <end position="184"/>
    </location>
</feature>
<evidence type="ECO:0000313" key="5">
    <source>
        <dbReference type="Proteomes" id="UP000541444"/>
    </source>
</evidence>
<dbReference type="PANTHER" id="PTHR43435">
    <property type="entry name" value="RIBULOKINASE"/>
    <property type="match status" value="1"/>
</dbReference>
<dbReference type="Proteomes" id="UP000541444">
    <property type="component" value="Unassembled WGS sequence"/>
</dbReference>
<dbReference type="OrthoDB" id="983921at2759"/>
<comment type="caution">
    <text evidence="4">The sequence shown here is derived from an EMBL/GenBank/DDBJ whole genome shotgun (WGS) entry which is preliminary data.</text>
</comment>
<keyword evidence="2" id="KW-0418">Kinase</keyword>
<dbReference type="GO" id="GO:0019150">
    <property type="term" value="F:D-ribulokinase activity"/>
    <property type="evidence" value="ECO:0007669"/>
    <property type="project" value="TreeGrafter"/>
</dbReference>
<dbReference type="EMBL" id="JACGCM010000560">
    <property type="protein sequence ID" value="KAF6170711.1"/>
    <property type="molecule type" value="Genomic_DNA"/>
</dbReference>
<proteinExistence type="predicted"/>